<dbReference type="InterPro" id="IPR036291">
    <property type="entry name" value="NAD(P)-bd_dom_sf"/>
</dbReference>
<accession>A0AAW0XGW6</accession>
<dbReference type="EMBL" id="JARKIK010000039">
    <property type="protein sequence ID" value="KAK8738562.1"/>
    <property type="molecule type" value="Genomic_DNA"/>
</dbReference>
<dbReference type="PANTHER" id="PTHR14097:SF7">
    <property type="entry name" value="OXIDOREDUCTASE HTATIP2"/>
    <property type="match status" value="1"/>
</dbReference>
<comment type="subunit">
    <text evidence="1">Monomer. Forms homodimers during oxidative stress. Interacts (via N-terminus) with elongation factor EEF1A1 (via middle-region); the interaction is direct and competes with EEF1A1 binding to guanyl-nucleotide exchange factor EEF1B2, thereby inhibiting GDP for GTP exchange and reactivation of EEF1A1. Interacts with nuclear transport receptors XPO4, IPO5/RANBP5, IPO7, IPO9 and KPNB1 as well as GCN1L1/GCN1 and LRPPRC probably through their HEAT repeats. Binds NCOA5/CIA.</text>
</comment>
<evidence type="ECO:0000256" key="2">
    <source>
        <dbReference type="ARBA" id="ARBA00093604"/>
    </source>
</evidence>
<evidence type="ECO:0000313" key="4">
    <source>
        <dbReference type="EMBL" id="KAK8738563.1"/>
    </source>
</evidence>
<keyword evidence="5" id="KW-1185">Reference proteome</keyword>
<name>A0AAW0XGW6_CHEQU</name>
<dbReference type="Proteomes" id="UP001445076">
    <property type="component" value="Unassembled WGS sequence"/>
</dbReference>
<dbReference type="SUPFAM" id="SSF51735">
    <property type="entry name" value="NAD(P)-binding Rossmann-fold domains"/>
    <property type="match status" value="1"/>
</dbReference>
<proteinExistence type="predicted"/>
<evidence type="ECO:0000259" key="3">
    <source>
        <dbReference type="Pfam" id="PF13460"/>
    </source>
</evidence>
<dbReference type="PANTHER" id="PTHR14097">
    <property type="entry name" value="OXIDOREDUCTASE HTATIP2"/>
    <property type="match status" value="1"/>
</dbReference>
<organism evidence="4 5">
    <name type="scientific">Cherax quadricarinatus</name>
    <name type="common">Australian red claw crayfish</name>
    <dbReference type="NCBI Taxonomy" id="27406"/>
    <lineage>
        <taxon>Eukaryota</taxon>
        <taxon>Metazoa</taxon>
        <taxon>Ecdysozoa</taxon>
        <taxon>Arthropoda</taxon>
        <taxon>Crustacea</taxon>
        <taxon>Multicrustacea</taxon>
        <taxon>Malacostraca</taxon>
        <taxon>Eumalacostraca</taxon>
        <taxon>Eucarida</taxon>
        <taxon>Decapoda</taxon>
        <taxon>Pleocyemata</taxon>
        <taxon>Astacidea</taxon>
        <taxon>Parastacoidea</taxon>
        <taxon>Parastacidae</taxon>
        <taxon>Cherax</taxon>
    </lineage>
</organism>
<evidence type="ECO:0000256" key="1">
    <source>
        <dbReference type="ARBA" id="ARBA00093483"/>
    </source>
</evidence>
<dbReference type="Pfam" id="PF13460">
    <property type="entry name" value="NAD_binding_10"/>
    <property type="match status" value="1"/>
</dbReference>
<dbReference type="GO" id="GO:0003824">
    <property type="term" value="F:catalytic activity"/>
    <property type="evidence" value="ECO:0007669"/>
    <property type="project" value="UniProtKB-ARBA"/>
</dbReference>
<dbReference type="CDD" id="cd05250">
    <property type="entry name" value="CC3_like_SDR_a"/>
    <property type="match status" value="1"/>
</dbReference>
<protein>
    <recommendedName>
        <fullName evidence="2">Protein HTATIP2</fullName>
    </recommendedName>
</protein>
<dbReference type="GO" id="GO:0005737">
    <property type="term" value="C:cytoplasm"/>
    <property type="evidence" value="ECO:0007669"/>
    <property type="project" value="TreeGrafter"/>
</dbReference>
<dbReference type="AlphaFoldDB" id="A0AAW0XGW6"/>
<gene>
    <name evidence="4" type="ORF">OTU49_003938</name>
</gene>
<comment type="caution">
    <text evidence="4">The sequence shown here is derived from an EMBL/GenBank/DDBJ whole genome shotgun (WGS) entry which is preliminary data.</text>
</comment>
<reference evidence="4" key="2">
    <citation type="submission" date="2024-01" db="EMBL/GenBank/DDBJ databases">
        <authorList>
            <person name="He J."/>
            <person name="Wang M."/>
            <person name="Zheng J."/>
            <person name="Liu Z."/>
        </authorList>
    </citation>
    <scope>NUCLEOTIDE SEQUENCE</scope>
    <source>
        <strain evidence="4">ZL_2023a</strain>
        <tissue evidence="4">Muscle</tissue>
    </source>
</reference>
<sequence length="223" mass="24752">MSEGITALVLGGSGEIGKQLVRELINNAAFSRVILVARRQLNIESEKAEQKIVDFEKLDDYKEAFEGAQVAYCCLGTTRAKAGAKGFVQVDRDYVSHAARLLREAGCSHFHLVTAANANKNSFFLYSKTKGEVEELVQKLNFPRLSIYRPSLLLCDREESRPLEKVAQIVVRGFDWRNKISVGTDTVASAMIANTLETQPSTKSEEAKVEILENTDILRLGID</sequence>
<dbReference type="EMBL" id="JARKIK010000039">
    <property type="protein sequence ID" value="KAK8738563.1"/>
    <property type="molecule type" value="Genomic_DNA"/>
</dbReference>
<evidence type="ECO:0000313" key="5">
    <source>
        <dbReference type="Proteomes" id="UP001445076"/>
    </source>
</evidence>
<dbReference type="GO" id="GO:0051170">
    <property type="term" value="P:import into nucleus"/>
    <property type="evidence" value="ECO:0007669"/>
    <property type="project" value="TreeGrafter"/>
</dbReference>
<dbReference type="InterPro" id="IPR016040">
    <property type="entry name" value="NAD(P)-bd_dom"/>
</dbReference>
<reference evidence="4 5" key="1">
    <citation type="journal article" date="2024" name="BMC Genomics">
        <title>Genome assembly of redclaw crayfish (Cherax quadricarinatus) provides insights into its immune adaptation and hypoxia tolerance.</title>
        <authorList>
            <person name="Liu Z."/>
            <person name="Zheng J."/>
            <person name="Li H."/>
            <person name="Fang K."/>
            <person name="Wang S."/>
            <person name="He J."/>
            <person name="Zhou D."/>
            <person name="Weng S."/>
            <person name="Chi M."/>
            <person name="Gu Z."/>
            <person name="He J."/>
            <person name="Li F."/>
            <person name="Wang M."/>
        </authorList>
    </citation>
    <scope>NUCLEOTIDE SEQUENCE [LARGE SCALE GENOMIC DNA]</scope>
    <source>
        <strain evidence="4">ZL_2023a</strain>
    </source>
</reference>
<dbReference type="Gene3D" id="3.40.50.720">
    <property type="entry name" value="NAD(P)-binding Rossmann-like Domain"/>
    <property type="match status" value="1"/>
</dbReference>
<feature type="domain" description="NAD(P)-binding" evidence="3">
    <location>
        <begin position="11"/>
        <end position="138"/>
    </location>
</feature>